<gene>
    <name evidence="2" type="ORF">LVJ94_02970</name>
</gene>
<dbReference type="Proteomes" id="UP001374803">
    <property type="component" value="Chromosome"/>
</dbReference>
<reference evidence="2" key="1">
    <citation type="submission" date="2021-12" db="EMBL/GenBank/DDBJ databases">
        <title>Discovery of the Pendulisporaceae a myxobacterial family with distinct sporulation behavior and unique specialized metabolism.</title>
        <authorList>
            <person name="Garcia R."/>
            <person name="Popoff A."/>
            <person name="Bader C.D."/>
            <person name="Loehr J."/>
            <person name="Walesch S."/>
            <person name="Walt C."/>
            <person name="Boldt J."/>
            <person name="Bunk B."/>
            <person name="Haeckl F.J.F.P.J."/>
            <person name="Gunesch A.P."/>
            <person name="Birkelbach J."/>
            <person name="Nuebel U."/>
            <person name="Pietschmann T."/>
            <person name="Bach T."/>
            <person name="Mueller R."/>
        </authorList>
    </citation>
    <scope>NUCLEOTIDE SEQUENCE</scope>
    <source>
        <strain evidence="2">MSr11367</strain>
    </source>
</reference>
<evidence type="ECO:0000256" key="1">
    <source>
        <dbReference type="SAM" id="Phobius"/>
    </source>
</evidence>
<feature type="transmembrane region" description="Helical" evidence="1">
    <location>
        <begin position="138"/>
        <end position="157"/>
    </location>
</feature>
<feature type="transmembrane region" description="Helical" evidence="1">
    <location>
        <begin position="177"/>
        <end position="204"/>
    </location>
</feature>
<dbReference type="RefSeq" id="WP_394835857.1">
    <property type="nucleotide sequence ID" value="NZ_CP089929.1"/>
</dbReference>
<keyword evidence="1" id="KW-0472">Membrane</keyword>
<dbReference type="EMBL" id="CP089983">
    <property type="protein sequence ID" value="WXB06207.1"/>
    <property type="molecule type" value="Genomic_DNA"/>
</dbReference>
<keyword evidence="1" id="KW-1133">Transmembrane helix</keyword>
<sequence>MDPIASLNPDPSDVFAPSGTPDTPARFARRFGFRFAFAYGLLASLPQPLSNVTQLEPLTNVYDRMWRALVPWVGRHVLGFSRDVAPSQSGTTDSAYDFVLLFCVVALSAVAALVWSLVDVRGERDAKLHGGLRIYLRYMLAMNMLLYGMFKIMMVQFPTPAIEQLSRTYGDSSPHSLMWAFMGYSTAYNVFVGGAEVLSGLLLFFRRTTTLGAMLVAAIMANVVVLNFCYYVGVKLFSAHLFSIALFLLAADARRLIDVFVLGRPAAATPQRPPFHSRRFERARLVLKVLYIGGSLVAAMSSALMIRKMRDSGSPARALAGPYVIESNAASAEVRTPPSDLVRWRTIIVGQHGSLVVKRDDGNMVRWRFKVDPEAHTLTLRPGMRDALPGGAERIVLHYERPDPAHLTIEGVLGEQRLALTLAKTPDPEFALTSYRFHWIQETTYND</sequence>
<keyword evidence="3" id="KW-1185">Reference proteome</keyword>
<proteinExistence type="predicted"/>
<evidence type="ECO:0000313" key="2">
    <source>
        <dbReference type="EMBL" id="WXB06207.1"/>
    </source>
</evidence>
<protein>
    <recommendedName>
        <fullName evidence="4">DoxX family protein</fullName>
    </recommendedName>
</protein>
<evidence type="ECO:0008006" key="4">
    <source>
        <dbReference type="Google" id="ProtNLM"/>
    </source>
</evidence>
<name>A0ABZ2LBS3_9BACT</name>
<evidence type="ECO:0000313" key="3">
    <source>
        <dbReference type="Proteomes" id="UP001374803"/>
    </source>
</evidence>
<accession>A0ABZ2LBS3</accession>
<keyword evidence="1" id="KW-0812">Transmembrane</keyword>
<feature type="transmembrane region" description="Helical" evidence="1">
    <location>
        <begin position="98"/>
        <end position="118"/>
    </location>
</feature>
<feature type="transmembrane region" description="Helical" evidence="1">
    <location>
        <begin position="211"/>
        <end position="233"/>
    </location>
</feature>
<organism evidence="2 3">
    <name type="scientific">Pendulispora rubella</name>
    <dbReference type="NCBI Taxonomy" id="2741070"/>
    <lineage>
        <taxon>Bacteria</taxon>
        <taxon>Pseudomonadati</taxon>
        <taxon>Myxococcota</taxon>
        <taxon>Myxococcia</taxon>
        <taxon>Myxococcales</taxon>
        <taxon>Sorangiineae</taxon>
        <taxon>Pendulisporaceae</taxon>
        <taxon>Pendulispora</taxon>
    </lineage>
</organism>